<evidence type="ECO:0008006" key="3">
    <source>
        <dbReference type="Google" id="ProtNLM"/>
    </source>
</evidence>
<organism evidence="1 2">
    <name type="scientific">Paenibacillus dendritiformis C454</name>
    <dbReference type="NCBI Taxonomy" id="1131935"/>
    <lineage>
        <taxon>Bacteria</taxon>
        <taxon>Bacillati</taxon>
        <taxon>Bacillota</taxon>
        <taxon>Bacilli</taxon>
        <taxon>Bacillales</taxon>
        <taxon>Paenibacillaceae</taxon>
        <taxon>Paenibacillus</taxon>
    </lineage>
</organism>
<keyword evidence="2" id="KW-1185">Reference proteome</keyword>
<comment type="caution">
    <text evidence="1">The sequence shown here is derived from an EMBL/GenBank/DDBJ whole genome shotgun (WGS) entry which is preliminary data.</text>
</comment>
<gene>
    <name evidence="1" type="ORF">PDENDC454_00800</name>
</gene>
<reference evidence="1 2" key="1">
    <citation type="journal article" date="2012" name="J. Bacteriol.">
        <title>Genome Sequence of the Pattern-Forming Social Bacterium Paenibacillus dendritiformis C454 Chiral Morphotype.</title>
        <authorList>
            <person name="Sirota-Madi A."/>
            <person name="Olender T."/>
            <person name="Helman Y."/>
            <person name="Brainis I."/>
            <person name="Finkelshtein A."/>
            <person name="Roth D."/>
            <person name="Hagai E."/>
            <person name="Leshkowitz D."/>
            <person name="Brodsky L."/>
            <person name="Galatenko V."/>
            <person name="Nikolaev V."/>
            <person name="Gutnick D.L."/>
            <person name="Lancet D."/>
            <person name="Ben-Jacob E."/>
        </authorList>
    </citation>
    <scope>NUCLEOTIDE SEQUENCE [LARGE SCALE GENOMIC DNA]</scope>
    <source>
        <strain evidence="1 2">C454</strain>
    </source>
</reference>
<evidence type="ECO:0000313" key="1">
    <source>
        <dbReference type="EMBL" id="EHQ64408.1"/>
    </source>
</evidence>
<dbReference type="EMBL" id="AHKH01000001">
    <property type="protein sequence ID" value="EHQ64408.1"/>
    <property type="molecule type" value="Genomic_DNA"/>
</dbReference>
<dbReference type="RefSeq" id="WP_006674672.1">
    <property type="nucleotide sequence ID" value="NZ_AHKH01000001.1"/>
</dbReference>
<dbReference type="Pfam" id="PF11185">
    <property type="entry name" value="DUF2971"/>
    <property type="match status" value="1"/>
</dbReference>
<dbReference type="InterPro" id="IPR021352">
    <property type="entry name" value="DUF2971"/>
</dbReference>
<dbReference type="AlphaFoldDB" id="H3S9G0"/>
<sequence length="198" mass="23048">MKIILWPFIAKLDSNFTKEHLDQLATSMRDIFQNEHDTTINDFKNMILNSTYVSCFSETNNSILMWSHYAALHKGFCIEYDFKSLGLSDPRVRMLHPVIYRDEMFDLSNFVNLNTLNNQSVNIYFAIYAAMVNSSVWSYEKEWRLIISNGILENAGSYTVPKPLAIYLEVKVIDQDKNKLVEIANQKRNLSISNEDEK</sequence>
<dbReference type="Proteomes" id="UP000003900">
    <property type="component" value="Unassembled WGS sequence"/>
</dbReference>
<dbReference type="STRING" id="1131935.PDENDC454_00800"/>
<protein>
    <recommendedName>
        <fullName evidence="3">DUF2971 domain-containing protein</fullName>
    </recommendedName>
</protein>
<evidence type="ECO:0000313" key="2">
    <source>
        <dbReference type="Proteomes" id="UP000003900"/>
    </source>
</evidence>
<name>H3S9G0_9BACL</name>
<accession>H3S9G0</accession>
<proteinExistence type="predicted"/>